<dbReference type="RefSeq" id="WP_036546377.1">
    <property type="nucleotide sequence ID" value="NZ_AP028459.1"/>
</dbReference>
<protein>
    <submittedName>
        <fullName evidence="4">Uncharacterized protein</fullName>
    </submittedName>
</protein>
<dbReference type="EMBL" id="BBYQ01000075">
    <property type="protein sequence ID" value="GAP30239.1"/>
    <property type="molecule type" value="Genomic_DNA"/>
</dbReference>
<dbReference type="Proteomes" id="UP000180166">
    <property type="component" value="Chromosome"/>
</dbReference>
<keyword evidence="5" id="KW-1185">Reference proteome</keyword>
<feature type="compositionally biased region" description="Low complexity" evidence="1">
    <location>
        <begin position="153"/>
        <end position="163"/>
    </location>
</feature>
<reference evidence="4 5" key="2">
    <citation type="journal article" date="2016" name="Genome Announc.">
        <title>Draft Genome Sequence of Erythromycin- and Oxytetracycline-Sensitive Nocardia seriolae Strain U-1 (NBRC 110359).</title>
        <authorList>
            <person name="Imajoh M."/>
            <person name="Sukeda M."/>
            <person name="Shimizu M."/>
            <person name="Yamane J."/>
            <person name="Ohnishi K."/>
            <person name="Oshima S."/>
        </authorList>
    </citation>
    <scope>NUCLEOTIDE SEQUENCE [LARGE SCALE GENOMIC DNA]</scope>
    <source>
        <strain evidence="4 5">U-1</strain>
    </source>
</reference>
<evidence type="ECO:0000313" key="6">
    <source>
        <dbReference type="Proteomes" id="UP000180166"/>
    </source>
</evidence>
<dbReference type="KEGG" id="nsr:NS506_05843"/>
<proteinExistence type="predicted"/>
<evidence type="ECO:0000313" key="3">
    <source>
        <dbReference type="EMBL" id="APA99879.1"/>
    </source>
</evidence>
<evidence type="ECO:0000313" key="4">
    <source>
        <dbReference type="EMBL" id="GAP30239.1"/>
    </source>
</evidence>
<reference evidence="5" key="1">
    <citation type="submission" date="2015-07" db="EMBL/GenBank/DDBJ databases">
        <title>Nocardia seriolae U-1 whole genome shotgun sequence.</title>
        <authorList>
            <person name="Imajoh M."/>
            <person name="Fukumoto Y."/>
            <person name="Sukeda M."/>
            <person name="Yamane J."/>
            <person name="Yamasaki K."/>
            <person name="Shimizu M."/>
            <person name="Ohnishi K."/>
            <person name="Oshima S."/>
        </authorList>
    </citation>
    <scope>NUCLEOTIDE SEQUENCE [LARGE SCALE GENOMIC DNA]</scope>
    <source>
        <strain evidence="5">U-1</strain>
    </source>
</reference>
<evidence type="ECO:0000256" key="2">
    <source>
        <dbReference type="SAM" id="SignalP"/>
    </source>
</evidence>
<organism evidence="4 5">
    <name type="scientific">Nocardia seriolae</name>
    <dbReference type="NCBI Taxonomy" id="37332"/>
    <lineage>
        <taxon>Bacteria</taxon>
        <taxon>Bacillati</taxon>
        <taxon>Actinomycetota</taxon>
        <taxon>Actinomycetes</taxon>
        <taxon>Mycobacteriales</taxon>
        <taxon>Nocardiaceae</taxon>
        <taxon>Nocardia</taxon>
    </lineage>
</organism>
<keyword evidence="2" id="KW-0732">Signal</keyword>
<feature type="chain" id="PRO_5044722412" evidence="2">
    <location>
        <begin position="35"/>
        <end position="172"/>
    </location>
</feature>
<accession>A0ABC9YXQ4</accession>
<name>A0ABC9YXQ4_9NOCA</name>
<gene>
    <name evidence="3" type="ORF">NS506_05843</name>
    <name evidence="4" type="ORF">NSK11_contig00075-0035</name>
</gene>
<dbReference type="Proteomes" id="UP000037179">
    <property type="component" value="Unassembled WGS sequence"/>
</dbReference>
<sequence length="172" mass="17249">MHVARHRTRHFAWAATLVGVTATLAALSPGLASAGLHGIEIRDCSSGTCTPPASFVVGQSYTFFAPYDGTSATPPTSDFYDNGACLGGSQYSVTWVPLTTGTHTLSTSSYSGLFNLATTTDSVTVTVVAAPPGAPTPHQPQQGGCGGGGSIGSGSSLLQPGSSYSTPSGHLG</sequence>
<feature type="compositionally biased region" description="Gly residues" evidence="1">
    <location>
        <begin position="143"/>
        <end position="152"/>
    </location>
</feature>
<reference evidence="3 6" key="3">
    <citation type="submission" date="2016-10" db="EMBL/GenBank/DDBJ databases">
        <title>Genome sequence of Nocardia seriolae strain EM150506, isolated from Anguila japonica.</title>
        <authorList>
            <person name="Han H.-J."/>
        </authorList>
    </citation>
    <scope>NUCLEOTIDE SEQUENCE [LARGE SCALE GENOMIC DNA]</scope>
    <source>
        <strain evidence="3 6">EM150506</strain>
    </source>
</reference>
<feature type="region of interest" description="Disordered" evidence="1">
    <location>
        <begin position="130"/>
        <end position="172"/>
    </location>
</feature>
<evidence type="ECO:0000256" key="1">
    <source>
        <dbReference type="SAM" id="MobiDB-lite"/>
    </source>
</evidence>
<dbReference type="EMBL" id="CP017839">
    <property type="protein sequence ID" value="APA99879.1"/>
    <property type="molecule type" value="Genomic_DNA"/>
</dbReference>
<dbReference type="AlphaFoldDB" id="A0ABC9YXQ4"/>
<evidence type="ECO:0000313" key="5">
    <source>
        <dbReference type="Proteomes" id="UP000037179"/>
    </source>
</evidence>
<feature type="signal peptide" evidence="2">
    <location>
        <begin position="1"/>
        <end position="34"/>
    </location>
</feature>